<gene>
    <name evidence="1" type="ORF">NCTC9836_01449</name>
</gene>
<sequence length="59" mass="6895">MATHKKIKKVTVHYPTKENEEEFQKRAAKSVAQVLFEMYPLYVIDKIIDDLENVEKSGI</sequence>
<dbReference type="OrthoDB" id="1956806at2"/>
<evidence type="ECO:0000313" key="2">
    <source>
        <dbReference type="Proteomes" id="UP000254664"/>
    </source>
</evidence>
<dbReference type="Proteomes" id="UP000254664">
    <property type="component" value="Unassembled WGS sequence"/>
</dbReference>
<organism evidence="1 2">
    <name type="scientific">Clostridium putrefaciens</name>
    <dbReference type="NCBI Taxonomy" id="99675"/>
    <lineage>
        <taxon>Bacteria</taxon>
        <taxon>Bacillati</taxon>
        <taxon>Bacillota</taxon>
        <taxon>Clostridia</taxon>
        <taxon>Eubacteriales</taxon>
        <taxon>Clostridiaceae</taxon>
        <taxon>Clostridium</taxon>
    </lineage>
</organism>
<reference evidence="1 2" key="1">
    <citation type="submission" date="2018-06" db="EMBL/GenBank/DDBJ databases">
        <authorList>
            <consortium name="Pathogen Informatics"/>
            <person name="Doyle S."/>
        </authorList>
    </citation>
    <scope>NUCLEOTIDE SEQUENCE [LARGE SCALE GENOMIC DNA]</scope>
    <source>
        <strain evidence="1 2">NCTC9836</strain>
    </source>
</reference>
<dbReference type="EMBL" id="UFWZ01000001">
    <property type="protein sequence ID" value="SUY47122.1"/>
    <property type="molecule type" value="Genomic_DNA"/>
</dbReference>
<accession>A0A381J9S9</accession>
<name>A0A381J9S9_9CLOT</name>
<keyword evidence="2" id="KW-1185">Reference proteome</keyword>
<evidence type="ECO:0000313" key="1">
    <source>
        <dbReference type="EMBL" id="SUY47122.1"/>
    </source>
</evidence>
<protein>
    <submittedName>
        <fullName evidence="1">Uncharacterized protein</fullName>
    </submittedName>
</protein>
<dbReference type="RefSeq" id="WP_115641112.1">
    <property type="nucleotide sequence ID" value="NZ_UFWZ01000001.1"/>
</dbReference>
<dbReference type="AlphaFoldDB" id="A0A381J9S9"/>
<proteinExistence type="predicted"/>